<feature type="domain" description="RNA polymerase sigma-70 region 2" evidence="7">
    <location>
        <begin position="23"/>
        <end position="82"/>
    </location>
</feature>
<evidence type="ECO:0000256" key="5">
    <source>
        <dbReference type="ARBA" id="ARBA00023163"/>
    </source>
</evidence>
<dbReference type="SUPFAM" id="SSF88659">
    <property type="entry name" value="Sigma3 and sigma4 domains of RNA polymerase sigma factors"/>
    <property type="match status" value="1"/>
</dbReference>
<gene>
    <name evidence="9" type="ORF">Z968_05075</name>
</gene>
<protein>
    <recommendedName>
        <fullName evidence="6">RNA polymerase sigma factor</fullName>
    </recommendedName>
</protein>
<dbReference type="GO" id="GO:0016987">
    <property type="term" value="F:sigma factor activity"/>
    <property type="evidence" value="ECO:0007669"/>
    <property type="project" value="UniProtKB-KW"/>
</dbReference>
<dbReference type="PROSITE" id="PS01063">
    <property type="entry name" value="SIGMA70_ECF"/>
    <property type="match status" value="1"/>
</dbReference>
<dbReference type="NCBIfam" id="TIGR02937">
    <property type="entry name" value="sigma70-ECF"/>
    <property type="match status" value="1"/>
</dbReference>
<dbReference type="GO" id="GO:0006352">
    <property type="term" value="P:DNA-templated transcription initiation"/>
    <property type="evidence" value="ECO:0007669"/>
    <property type="project" value="InterPro"/>
</dbReference>
<dbReference type="CDD" id="cd06171">
    <property type="entry name" value="Sigma70_r4"/>
    <property type="match status" value="1"/>
</dbReference>
<dbReference type="InterPro" id="IPR036388">
    <property type="entry name" value="WH-like_DNA-bd_sf"/>
</dbReference>
<proteinExistence type="inferred from homology"/>
<evidence type="ECO:0000259" key="8">
    <source>
        <dbReference type="Pfam" id="PF08281"/>
    </source>
</evidence>
<dbReference type="InterPro" id="IPR007627">
    <property type="entry name" value="RNA_pol_sigma70_r2"/>
</dbReference>
<accession>A0A0A0I6A4</accession>
<dbReference type="InterPro" id="IPR039425">
    <property type="entry name" value="RNA_pol_sigma-70-like"/>
</dbReference>
<dbReference type="GO" id="GO:0006950">
    <property type="term" value="P:response to stress"/>
    <property type="evidence" value="ECO:0007669"/>
    <property type="project" value="UniProtKB-ARBA"/>
</dbReference>
<evidence type="ECO:0000256" key="6">
    <source>
        <dbReference type="RuleBase" id="RU000716"/>
    </source>
</evidence>
<dbReference type="InterPro" id="IPR013324">
    <property type="entry name" value="RNA_pol_sigma_r3/r4-like"/>
</dbReference>
<dbReference type="Gene3D" id="1.10.1740.10">
    <property type="match status" value="1"/>
</dbReference>
<dbReference type="AlphaFoldDB" id="A0A0A0I6A4"/>
<dbReference type="Pfam" id="PF08281">
    <property type="entry name" value="Sigma70_r4_2"/>
    <property type="match status" value="1"/>
</dbReference>
<comment type="caution">
    <text evidence="9">The sequence shown here is derived from an EMBL/GenBank/DDBJ whole genome shotgun (WGS) entry which is preliminary data.</text>
</comment>
<comment type="similarity">
    <text evidence="1 6">Belongs to the sigma-70 factor family. ECF subfamily.</text>
</comment>
<dbReference type="Gene3D" id="1.10.10.10">
    <property type="entry name" value="Winged helix-like DNA-binding domain superfamily/Winged helix DNA-binding domain"/>
    <property type="match status" value="1"/>
</dbReference>
<reference evidence="9 10" key="1">
    <citation type="submission" date="2014-01" db="EMBL/GenBank/DDBJ databases">
        <title>Plasmidome dynamics in the species complex Clostridium novyi sensu lato converts strains of independent lineages into distinctly different pathogens.</title>
        <authorList>
            <person name="Skarin H."/>
            <person name="Segerman B."/>
        </authorList>
    </citation>
    <scope>NUCLEOTIDE SEQUENCE [LARGE SCALE GENOMIC DNA]</scope>
    <source>
        <strain evidence="9 10">4552</strain>
    </source>
</reference>
<dbReference type="Proteomes" id="UP000030012">
    <property type="component" value="Unassembled WGS sequence"/>
</dbReference>
<evidence type="ECO:0000259" key="7">
    <source>
        <dbReference type="Pfam" id="PF04542"/>
    </source>
</evidence>
<dbReference type="OrthoDB" id="9782703at2"/>
<feature type="domain" description="RNA polymerase sigma factor 70 region 4 type 2" evidence="8">
    <location>
        <begin position="115"/>
        <end position="165"/>
    </location>
</feature>
<keyword evidence="5 6" id="KW-0804">Transcription</keyword>
<dbReference type="EMBL" id="JENJ01000016">
    <property type="protein sequence ID" value="KGM96954.1"/>
    <property type="molecule type" value="Genomic_DNA"/>
</dbReference>
<evidence type="ECO:0000256" key="4">
    <source>
        <dbReference type="ARBA" id="ARBA00023125"/>
    </source>
</evidence>
<dbReference type="Pfam" id="PF04542">
    <property type="entry name" value="Sigma70_r2"/>
    <property type="match status" value="1"/>
</dbReference>
<dbReference type="PANTHER" id="PTHR43133:SF51">
    <property type="entry name" value="RNA POLYMERASE SIGMA FACTOR"/>
    <property type="match status" value="1"/>
</dbReference>
<dbReference type="InterPro" id="IPR014284">
    <property type="entry name" value="RNA_pol_sigma-70_dom"/>
</dbReference>
<evidence type="ECO:0000313" key="9">
    <source>
        <dbReference type="EMBL" id="KGM96954.1"/>
    </source>
</evidence>
<dbReference type="SUPFAM" id="SSF88946">
    <property type="entry name" value="Sigma2 domain of RNA polymerase sigma factors"/>
    <property type="match status" value="1"/>
</dbReference>
<organism evidence="9 10">
    <name type="scientific">Clostridium novyi A str. 4552</name>
    <dbReference type="NCBI Taxonomy" id="1444289"/>
    <lineage>
        <taxon>Bacteria</taxon>
        <taxon>Bacillati</taxon>
        <taxon>Bacillota</taxon>
        <taxon>Clostridia</taxon>
        <taxon>Eubacteriales</taxon>
        <taxon>Clostridiaceae</taxon>
        <taxon>Clostridium</taxon>
    </lineage>
</organism>
<dbReference type="InterPro" id="IPR013325">
    <property type="entry name" value="RNA_pol_sigma_r2"/>
</dbReference>
<dbReference type="InterPro" id="IPR013249">
    <property type="entry name" value="RNA_pol_sigma70_r4_t2"/>
</dbReference>
<keyword evidence="2 6" id="KW-0805">Transcription regulation</keyword>
<name>A0A0A0I6A4_CLONO</name>
<evidence type="ECO:0000313" key="10">
    <source>
        <dbReference type="Proteomes" id="UP000030012"/>
    </source>
</evidence>
<evidence type="ECO:0000256" key="2">
    <source>
        <dbReference type="ARBA" id="ARBA00023015"/>
    </source>
</evidence>
<keyword evidence="3 6" id="KW-0731">Sigma factor</keyword>
<dbReference type="InterPro" id="IPR000838">
    <property type="entry name" value="RNA_pol_sigma70_ECF_CS"/>
</dbReference>
<dbReference type="PANTHER" id="PTHR43133">
    <property type="entry name" value="RNA POLYMERASE ECF-TYPE SIGMA FACTO"/>
    <property type="match status" value="1"/>
</dbReference>
<dbReference type="RefSeq" id="WP_039254155.1">
    <property type="nucleotide sequence ID" value="NZ_JENJ01000016.1"/>
</dbReference>
<evidence type="ECO:0000256" key="3">
    <source>
        <dbReference type="ARBA" id="ARBA00023082"/>
    </source>
</evidence>
<keyword evidence="4 6" id="KW-0238">DNA-binding</keyword>
<sequence length="179" mass="21278">MDIFHLKLRKKQKQFEKLLNPILDKLYKIAFSYMKKPSKSEDVLQDSILIAYERLDSLKDINKFNSWITSILINKCKETLRHDNIIHFEELYYTASNIIEHQSNQYKNIDINIDLINYINLLDDKYSDVIILKYFADYTIKDIANTLEIPEGTVKSRLNSAMKKLKEIMNKEGFIYNEL</sequence>
<evidence type="ECO:0000256" key="1">
    <source>
        <dbReference type="ARBA" id="ARBA00010641"/>
    </source>
</evidence>
<dbReference type="GO" id="GO:0003677">
    <property type="term" value="F:DNA binding"/>
    <property type="evidence" value="ECO:0007669"/>
    <property type="project" value="UniProtKB-KW"/>
</dbReference>